<proteinExistence type="predicted"/>
<dbReference type="Pfam" id="PF01345">
    <property type="entry name" value="DUF11"/>
    <property type="match status" value="1"/>
</dbReference>
<feature type="signal peptide" evidence="2">
    <location>
        <begin position="1"/>
        <end position="25"/>
    </location>
</feature>
<gene>
    <name evidence="4" type="ORF">HZY62_18780</name>
    <name evidence="5" type="ORF">LX92_03950</name>
</gene>
<dbReference type="Proteomes" id="UP000651837">
    <property type="component" value="Unassembled WGS sequence"/>
</dbReference>
<dbReference type="RefSeq" id="WP_109654256.1">
    <property type="nucleotide sequence ID" value="NZ_JACWLN010000012.1"/>
</dbReference>
<evidence type="ECO:0000256" key="1">
    <source>
        <dbReference type="SAM" id="MobiDB-lite"/>
    </source>
</evidence>
<comment type="caution">
    <text evidence="5">The sequence shown here is derived from an EMBL/GenBank/DDBJ whole genome shotgun (WGS) entry which is preliminary data.</text>
</comment>
<evidence type="ECO:0000313" key="6">
    <source>
        <dbReference type="Proteomes" id="UP000245667"/>
    </source>
</evidence>
<feature type="chain" id="PRO_5016303178" evidence="2">
    <location>
        <begin position="26"/>
        <end position="405"/>
    </location>
</feature>
<feature type="domain" description="DUF11" evidence="3">
    <location>
        <begin position="44"/>
        <end position="153"/>
    </location>
</feature>
<feature type="compositionally biased region" description="Polar residues" evidence="1">
    <location>
        <begin position="143"/>
        <end position="160"/>
    </location>
</feature>
<name>A0A316DVB3_9FLAO</name>
<feature type="compositionally biased region" description="Basic and acidic residues" evidence="1">
    <location>
        <begin position="176"/>
        <end position="187"/>
    </location>
</feature>
<protein>
    <submittedName>
        <fullName evidence="4">DUF11 domain-containing protein</fullName>
    </submittedName>
    <submittedName>
        <fullName evidence="5">Putative repeat protein (TIGR01451 family)</fullName>
    </submittedName>
</protein>
<dbReference type="AlphaFoldDB" id="A0A316DVB3"/>
<dbReference type="EMBL" id="QGGQ01000013">
    <property type="protein sequence ID" value="PWK21149.1"/>
    <property type="molecule type" value="Genomic_DNA"/>
</dbReference>
<evidence type="ECO:0000313" key="7">
    <source>
        <dbReference type="Proteomes" id="UP000651837"/>
    </source>
</evidence>
<evidence type="ECO:0000313" key="5">
    <source>
        <dbReference type="EMBL" id="PWK21149.1"/>
    </source>
</evidence>
<sequence length="405" mass="45293">MKTLIITKHFIVTLLLLSTLNMAQANCTTTETTSTVLPNYEEADLHVQNSVQPMVTELGGAVTFIIAVNNKGPASSNDIVSKVVFPSSYSITNVSVTHGNYDQTTKLWNVGTLDAWKRAVMTVMVIVLDDTDLMTTAELIKCSTTDPDSTPNNGIDTNGNGLIIDDEGDEDDGDGQDVKISDLHRSSNNESANNRSKKITPNEFSFDTDVKMVMEHKKDKIISFLDFDSMAMRMEYHSKGKNPDPVYWDKDGYIYSGEKGNYYKIPFDEVKNMGKNIVKMFSMGNEDMLGDHNVEWPSEPIIYNGYELHVHPNRYPMVEWVFVYHPDVFRGAENITEEKVDCRGDGGCSKFTLTKGEGAGSTVLFDTQNRLAEITNPDGASMIYTYERCSVTLPQAQSFNFNFKN</sequence>
<organism evidence="5 6">
    <name type="scientific">Maribacter polysiphoniae</name>
    <dbReference type="NCBI Taxonomy" id="429344"/>
    <lineage>
        <taxon>Bacteria</taxon>
        <taxon>Pseudomonadati</taxon>
        <taxon>Bacteroidota</taxon>
        <taxon>Flavobacteriia</taxon>
        <taxon>Flavobacteriales</taxon>
        <taxon>Flavobacteriaceae</taxon>
        <taxon>Maribacter</taxon>
    </lineage>
</organism>
<feature type="compositionally biased region" description="Acidic residues" evidence="1">
    <location>
        <begin position="164"/>
        <end position="175"/>
    </location>
</feature>
<dbReference type="InterPro" id="IPR001434">
    <property type="entry name" value="OmcB-like_DUF11"/>
</dbReference>
<feature type="region of interest" description="Disordered" evidence="1">
    <location>
        <begin position="143"/>
        <end position="200"/>
    </location>
</feature>
<dbReference type="EMBL" id="JACWLN010000012">
    <property type="protein sequence ID" value="MBD1262649.1"/>
    <property type="molecule type" value="Genomic_DNA"/>
</dbReference>
<keyword evidence="2" id="KW-0732">Signal</keyword>
<evidence type="ECO:0000259" key="3">
    <source>
        <dbReference type="Pfam" id="PF01345"/>
    </source>
</evidence>
<keyword evidence="7" id="KW-1185">Reference proteome</keyword>
<reference evidence="4 7" key="2">
    <citation type="submission" date="2020-07" db="EMBL/GenBank/DDBJ databases">
        <title>The draft genome sequence of Maribacter polysiphoniae KCTC 22021.</title>
        <authorList>
            <person name="Mu L."/>
        </authorList>
    </citation>
    <scope>NUCLEOTIDE SEQUENCE [LARGE SCALE GENOMIC DNA]</scope>
    <source>
        <strain evidence="4 7">KCTC 22021</strain>
    </source>
</reference>
<dbReference type="Proteomes" id="UP000245667">
    <property type="component" value="Unassembled WGS sequence"/>
</dbReference>
<dbReference type="OrthoDB" id="1398166at2"/>
<accession>A0A316DVB3</accession>
<reference evidence="5 6" key="1">
    <citation type="submission" date="2018-05" db="EMBL/GenBank/DDBJ databases">
        <title>Genomic Encyclopedia of Archaeal and Bacterial Type Strains, Phase II (KMG-II): from individual species to whole genera.</title>
        <authorList>
            <person name="Goeker M."/>
        </authorList>
    </citation>
    <scope>NUCLEOTIDE SEQUENCE [LARGE SCALE GENOMIC DNA]</scope>
    <source>
        <strain evidence="5 6">DSM 23514</strain>
    </source>
</reference>
<evidence type="ECO:0000256" key="2">
    <source>
        <dbReference type="SAM" id="SignalP"/>
    </source>
</evidence>
<evidence type="ECO:0000313" key="4">
    <source>
        <dbReference type="EMBL" id="MBD1262649.1"/>
    </source>
</evidence>